<accession>A0AAE9TFP9</accession>
<evidence type="ECO:0000256" key="1">
    <source>
        <dbReference type="SAM" id="Phobius"/>
    </source>
</evidence>
<dbReference type="EMBL" id="OP744025">
    <property type="protein sequence ID" value="UZZ64319.1"/>
    <property type="molecule type" value="Genomic_DNA"/>
</dbReference>
<evidence type="ECO:0000313" key="3">
    <source>
        <dbReference type="Proteomes" id="UP001236076"/>
    </source>
</evidence>
<keyword evidence="1" id="KW-0812">Transmembrane</keyword>
<organism evidence="2 3">
    <name type="scientific">Escherichia phage A5-4</name>
    <dbReference type="NCBI Taxonomy" id="2996162"/>
    <lineage>
        <taxon>Viruses</taxon>
        <taxon>Duplodnaviria</taxon>
        <taxon>Heunggongvirae</taxon>
        <taxon>Uroviricota</taxon>
        <taxon>Caudoviricetes</taxon>
        <taxon>Vequintavirinae</taxon>
    </lineage>
</organism>
<reference evidence="2 3" key="1">
    <citation type="submission" date="2022-10" db="EMBL/GenBank/DDBJ databases">
        <authorList>
            <person name="Cortes-Martin A."/>
            <person name="Buttimer C.T.H."/>
            <person name="Hill C."/>
        </authorList>
    </citation>
    <scope>NUCLEOTIDE SEQUENCE [LARGE SCALE GENOMIC DNA]</scope>
</reference>
<protein>
    <submittedName>
        <fullName evidence="2">Uncharacterized protein</fullName>
    </submittedName>
</protein>
<gene>
    <name evidence="2" type="ORF">A54_79</name>
</gene>
<evidence type="ECO:0000313" key="2">
    <source>
        <dbReference type="EMBL" id="UZZ64319.1"/>
    </source>
</evidence>
<keyword evidence="1" id="KW-0472">Membrane</keyword>
<keyword evidence="1" id="KW-1133">Transmembrane helix</keyword>
<sequence>MPLLVFRGKIKRNKDTKMNDIVSIIGLLGIGYIATSITMSYFNKRRDKMFCYFEYRYRGKVGSSRDYGPMLEIDAVGAMQYRQSLGAEIIFEVYRSTEEEIHDIIDERQYYHEQQTKRRA</sequence>
<dbReference type="Proteomes" id="UP001236076">
    <property type="component" value="Segment"/>
</dbReference>
<name>A0AAE9TFP9_9CAUD</name>
<keyword evidence="3" id="KW-1185">Reference proteome</keyword>
<proteinExistence type="predicted"/>
<feature type="transmembrane region" description="Helical" evidence="1">
    <location>
        <begin position="21"/>
        <end position="42"/>
    </location>
</feature>